<feature type="coiled-coil region" evidence="3">
    <location>
        <begin position="80"/>
        <end position="114"/>
    </location>
</feature>
<dbReference type="EMBL" id="RHFK02000019">
    <property type="protein sequence ID" value="TWW58945.1"/>
    <property type="molecule type" value="Genomic_DNA"/>
</dbReference>
<evidence type="ECO:0000256" key="1">
    <source>
        <dbReference type="ARBA" id="ARBA00009911"/>
    </source>
</evidence>
<feature type="domain" description="Ubinuclein middle" evidence="6">
    <location>
        <begin position="343"/>
        <end position="582"/>
    </location>
</feature>
<comment type="similarity">
    <text evidence="1">Belongs to the ubinuclein family.</text>
</comment>
<reference evidence="7 8" key="1">
    <citation type="submission" date="2019-04" db="EMBL/GenBank/DDBJ databases">
        <title>Chromosome genome assembly for Takifugu flavidus.</title>
        <authorList>
            <person name="Xiao S."/>
        </authorList>
    </citation>
    <scope>NUCLEOTIDE SEQUENCE [LARGE SCALE GENOMIC DNA]</scope>
    <source>
        <strain evidence="7">HTHZ2018</strain>
        <tissue evidence="7">Muscle</tissue>
    </source>
</reference>
<keyword evidence="8" id="KW-1185">Reference proteome</keyword>
<feature type="region of interest" description="Disordered" evidence="4">
    <location>
        <begin position="166"/>
        <end position="227"/>
    </location>
</feature>
<dbReference type="Pfam" id="PF14075">
    <property type="entry name" value="UBN_AB"/>
    <property type="match status" value="1"/>
</dbReference>
<dbReference type="AlphaFoldDB" id="A0A5C6MVS3"/>
<dbReference type="Pfam" id="PF08729">
    <property type="entry name" value="HUN"/>
    <property type="match status" value="1"/>
</dbReference>
<dbReference type="Proteomes" id="UP000324091">
    <property type="component" value="Chromosome 6"/>
</dbReference>
<evidence type="ECO:0000256" key="2">
    <source>
        <dbReference type="ARBA" id="ARBA00022553"/>
    </source>
</evidence>
<feature type="domain" description="Hpc2-related" evidence="5">
    <location>
        <begin position="109"/>
        <end position="156"/>
    </location>
</feature>
<evidence type="ECO:0000313" key="8">
    <source>
        <dbReference type="Proteomes" id="UP000324091"/>
    </source>
</evidence>
<evidence type="ECO:0000313" key="7">
    <source>
        <dbReference type="EMBL" id="TWW58945.1"/>
    </source>
</evidence>
<protein>
    <submittedName>
        <fullName evidence="7">Ubinuclein-1 HIRA-binding protein</fullName>
    </submittedName>
</protein>
<evidence type="ECO:0000256" key="4">
    <source>
        <dbReference type="SAM" id="MobiDB-lite"/>
    </source>
</evidence>
<dbReference type="InterPro" id="IPR026947">
    <property type="entry name" value="UBN_middle_dom"/>
</dbReference>
<comment type="caution">
    <text evidence="7">The sequence shown here is derived from an EMBL/GenBank/DDBJ whole genome shotgun (WGS) entry which is preliminary data.</text>
</comment>
<organism evidence="7 8">
    <name type="scientific">Takifugu flavidus</name>
    <name type="common">sansaifugu</name>
    <dbReference type="NCBI Taxonomy" id="433684"/>
    <lineage>
        <taxon>Eukaryota</taxon>
        <taxon>Metazoa</taxon>
        <taxon>Chordata</taxon>
        <taxon>Craniata</taxon>
        <taxon>Vertebrata</taxon>
        <taxon>Euteleostomi</taxon>
        <taxon>Actinopterygii</taxon>
        <taxon>Neopterygii</taxon>
        <taxon>Teleostei</taxon>
        <taxon>Neoteleostei</taxon>
        <taxon>Acanthomorphata</taxon>
        <taxon>Eupercaria</taxon>
        <taxon>Tetraodontiformes</taxon>
        <taxon>Tetradontoidea</taxon>
        <taxon>Tetraodontidae</taxon>
        <taxon>Takifugu</taxon>
    </lineage>
</organism>
<name>A0A5C6MVS3_9TELE</name>
<keyword evidence="3" id="KW-0175">Coiled coil</keyword>
<feature type="region of interest" description="Disordered" evidence="4">
    <location>
        <begin position="602"/>
        <end position="655"/>
    </location>
</feature>
<dbReference type="GO" id="GO:0005634">
    <property type="term" value="C:nucleus"/>
    <property type="evidence" value="ECO:0007669"/>
    <property type="project" value="TreeGrafter"/>
</dbReference>
<proteinExistence type="inferred from homology"/>
<dbReference type="InterPro" id="IPR014840">
    <property type="entry name" value="HRD"/>
</dbReference>
<evidence type="ECO:0000256" key="3">
    <source>
        <dbReference type="SAM" id="Coils"/>
    </source>
</evidence>
<accession>A0A5C6MVS3</accession>
<dbReference type="PANTHER" id="PTHR21669">
    <property type="entry name" value="CAPZ-INTERACTING PROTEIN AND RELATED PROTEINS"/>
    <property type="match status" value="1"/>
</dbReference>
<feature type="compositionally biased region" description="Basic and acidic residues" evidence="4">
    <location>
        <begin position="183"/>
        <end position="202"/>
    </location>
</feature>
<evidence type="ECO:0000259" key="5">
    <source>
        <dbReference type="Pfam" id="PF08729"/>
    </source>
</evidence>
<sequence length="757" mass="83431">MAKPRRVQLTALPRPFPSSSFTSDVRLVETRPDRPADTHTVRLFLNLFEPDEQSFPEFNYTQLIDRTCNGTEDKVPLSRLEEEEREKDETAALVKKLEEKYGSKTQKIDRIQDLIDIGYGYDEDDSFIDNSEAYDEFVPACLTTTFGGFYVNSGTLHFRLTSDLEDTSHPEMSKGVKKRKRNPGGEKLKKVRKEDGGMKTNEDPQTGPSGADGERKKNVSTPSVPSMLKTFPKEAGMLEIPLCPMDAPESGVSGLTDPLLSLIGSTNDHTLIQAASAVDFDIDLDSLLEASEGMAVTQPAADLQLLLPNKDDVTQAPPPDAHLQLKPPVDQTNVTFPNQYVCLPDGVPPGLAAAIEKLAVAAKTSEGESKLKFFTPEINSILLDIELQCREHGGQLRSKVYTHLSSFLPCSRDTVLKRVKKLLLAHRDSDPEIHLAGCRVLTLTSDSLTSDKKEPHDRGDPLNKLKEAISTAMLEQITHFYEIRKAYDQPKAPEEETDAQQKLNFAVEDNVEDRGWKRGSPKKMFKWTEEIRECLSQVLKAKLEKNKEKGSQELEEVLKTLLDKEVKPLWPRGWMQSRVLMRESRKLLGLLPSLPVKKARAEKKQVVSSGPGDPLVDGGVAQWSPPMRGASKKPEYRPRGTEGAPAGSSTSVESAGCPLVTSAPGPSPLNLLADQVPEQPLLVPQELLAAAIAKYNHSVRSWSFALDTKSPPLPPPPPQSSPVEFPVRGVYHLLPLGDFSGYMDAGQPTDGADAAVQ</sequence>
<dbReference type="GO" id="GO:0006325">
    <property type="term" value="P:chromatin organization"/>
    <property type="evidence" value="ECO:0007669"/>
    <property type="project" value="TreeGrafter"/>
</dbReference>
<gene>
    <name evidence="7" type="ORF">D4764_06G0004750</name>
</gene>
<keyword evidence="2" id="KW-0597">Phosphoprotein</keyword>
<dbReference type="PANTHER" id="PTHR21669:SF12">
    <property type="entry name" value="UBINUCLEIN-1"/>
    <property type="match status" value="1"/>
</dbReference>
<evidence type="ECO:0000259" key="6">
    <source>
        <dbReference type="Pfam" id="PF14075"/>
    </source>
</evidence>